<evidence type="ECO:0008006" key="4">
    <source>
        <dbReference type="Google" id="ProtNLM"/>
    </source>
</evidence>
<feature type="transmembrane region" description="Helical" evidence="1">
    <location>
        <begin position="271"/>
        <end position="294"/>
    </location>
</feature>
<comment type="caution">
    <text evidence="2">The sequence shown here is derived from an EMBL/GenBank/DDBJ whole genome shotgun (WGS) entry which is preliminary data.</text>
</comment>
<feature type="transmembrane region" description="Helical" evidence="1">
    <location>
        <begin position="226"/>
        <end position="250"/>
    </location>
</feature>
<keyword evidence="1" id="KW-0812">Transmembrane</keyword>
<name>A0A2A5RUW6_9LACT</name>
<sequence>MIRKIKQMLEGRFIVLFVFSCFFAVIGFGQIGLFKTGELPYPSQSGLDVSKVSTSSEQFFDSLEQFANENHLIIYRSVVENGDLKGFVFGDPPKKSDLTKNPDLLKQLSPVGIYYVDGNLSKAKQKQLARLKAEVTVHPTGWEGIAGELLYGSSIRTKTLWMSLMLFSVSLLALKMAKIRQVMVGRTLGKIRLQLGKEGLSVILGLLVTGIVLSITNHYFGTMLVISLALILAVIGVLLGLIILVINLIFFSYVSLIPMLVILKHKETGRFFSYMWLLAIILSMSLMTTAVTVYQKGYQASKYRQVSVKKWQSVSKFAQLSYTSPAFMTDMPKTKEERAIYDEKIDTYNKKWRLFDSQFSEDEKLFIRVPQDMSFLNELDAGETIGALDFNQPTRTIQIKKEWVAKTWQVSPGLVKLSQTLFEGNASIYKNRKPVTVYVPEKYQGYQADILPVVTSKLINSGLKPTDFDVIIIPDDFKLFVSDVTQLRDNDQPLTRMTGQIIAQYDYDQMSDSAAVNRDVSATILDTLYLAEKLPKAIKAAELSRDVVNISDTYQNLVNYQKQAEGDMVRSALVMVGLFVMQIFVIYEFLKLRLSLVVKKLCLLTLLGKTSAGLIMKTSLPLVIGIGLAMGVAFYKGASVRLVFWSLGVYIGLTLLLVFVVQEIMQHKRMTILKGESDLM</sequence>
<feature type="transmembrane region" description="Helical" evidence="1">
    <location>
        <begin position="198"/>
        <end position="220"/>
    </location>
</feature>
<keyword evidence="1" id="KW-1133">Transmembrane helix</keyword>
<evidence type="ECO:0000256" key="1">
    <source>
        <dbReference type="SAM" id="Phobius"/>
    </source>
</evidence>
<feature type="transmembrane region" description="Helical" evidence="1">
    <location>
        <begin position="568"/>
        <end position="590"/>
    </location>
</feature>
<organism evidence="2 3">
    <name type="scientific">Pseudolactococcus piscium</name>
    <dbReference type="NCBI Taxonomy" id="1364"/>
    <lineage>
        <taxon>Bacteria</taxon>
        <taxon>Bacillati</taxon>
        <taxon>Bacillota</taxon>
        <taxon>Bacilli</taxon>
        <taxon>Lactobacillales</taxon>
        <taxon>Streptococcaceae</taxon>
        <taxon>Pseudolactococcus</taxon>
    </lineage>
</organism>
<gene>
    <name evidence="2" type="ORF">RU86_GL001367</name>
</gene>
<keyword evidence="3" id="KW-1185">Reference proteome</keyword>
<keyword evidence="1" id="KW-0472">Membrane</keyword>
<proteinExistence type="predicted"/>
<evidence type="ECO:0000313" key="2">
    <source>
        <dbReference type="EMBL" id="PCS04994.1"/>
    </source>
</evidence>
<feature type="transmembrane region" description="Helical" evidence="1">
    <location>
        <begin position="642"/>
        <end position="661"/>
    </location>
</feature>
<dbReference type="AlphaFoldDB" id="A0A2A5RUW6"/>
<reference evidence="2 3" key="1">
    <citation type="submission" date="2014-12" db="EMBL/GenBank/DDBJ databases">
        <title>Draft genome sequences of 10 type strains of Lactococcus.</title>
        <authorList>
            <person name="Sun Z."/>
            <person name="Zhong Z."/>
            <person name="Liu W."/>
            <person name="Zhang W."/>
            <person name="Zhang H."/>
        </authorList>
    </citation>
    <scope>NUCLEOTIDE SEQUENCE [LARGE SCALE GENOMIC DNA]</scope>
    <source>
        <strain evidence="2 3">DSM 6634</strain>
    </source>
</reference>
<feature type="transmembrane region" description="Helical" evidence="1">
    <location>
        <begin position="12"/>
        <end position="33"/>
    </location>
</feature>
<evidence type="ECO:0000313" key="3">
    <source>
        <dbReference type="Proteomes" id="UP000218282"/>
    </source>
</evidence>
<accession>A0A2A5RUW6</accession>
<dbReference type="Proteomes" id="UP000218282">
    <property type="component" value="Unassembled WGS sequence"/>
</dbReference>
<protein>
    <recommendedName>
        <fullName evidence="4">ABC transporter permease</fullName>
    </recommendedName>
</protein>
<feature type="transmembrane region" description="Helical" evidence="1">
    <location>
        <begin position="159"/>
        <end position="177"/>
    </location>
</feature>
<feature type="transmembrane region" description="Helical" evidence="1">
    <location>
        <begin position="611"/>
        <end position="636"/>
    </location>
</feature>
<dbReference type="EMBL" id="JXJW01000025">
    <property type="protein sequence ID" value="PCS04994.1"/>
    <property type="molecule type" value="Genomic_DNA"/>
</dbReference>